<reference evidence="4 5" key="2">
    <citation type="journal article" date="2014" name="PLoS Genet.">
        <title>Phylogenetically driven sequencing of extremely halophilic archaea reveals strategies for static and dynamic osmo-response.</title>
        <authorList>
            <person name="Becker E.A."/>
            <person name="Seitzer P.M."/>
            <person name="Tritt A."/>
            <person name="Larsen D."/>
            <person name="Krusor M."/>
            <person name="Yao A.I."/>
            <person name="Wu D."/>
            <person name="Madern D."/>
            <person name="Eisen J.A."/>
            <person name="Darling A.E."/>
            <person name="Facciotti M.T."/>
        </authorList>
    </citation>
    <scope>NUCLEOTIDE SEQUENCE [LARGE SCALE GENOMIC DNA]</scope>
    <source>
        <strain evidence="4 5">AJ5</strain>
    </source>
</reference>
<accession>M0L7T5</accession>
<dbReference type="AlphaFoldDB" id="M0L7T5"/>
<feature type="region of interest" description="Disordered" evidence="1">
    <location>
        <begin position="140"/>
        <end position="172"/>
    </location>
</feature>
<evidence type="ECO:0000313" key="6">
    <source>
        <dbReference type="Proteomes" id="UP000186547"/>
    </source>
</evidence>
<sequence>MIGFRRISDHHQRFVFIRRKNVFTIPAWKRVDHPVGILVPANVGFLGGYLLFYTLVFWDSIFTYGYRRFEPVIRIVDVFDRLTTRDVFPVSALSIDQQVRFGFTCREYGIHIGRRCSLDMQAVCDRRPMESDGVMARTIAGKGGAASQSSAGSDTESGKQGTTLHRTPRGSD</sequence>
<proteinExistence type="predicted"/>
<feature type="transmembrane region" description="Helical" evidence="2">
    <location>
        <begin position="37"/>
        <end position="58"/>
    </location>
</feature>
<evidence type="ECO:0000313" key="3">
    <source>
        <dbReference type="EMBL" id="APW97961.1"/>
    </source>
</evidence>
<dbReference type="Proteomes" id="UP000011555">
    <property type="component" value="Unassembled WGS sequence"/>
</dbReference>
<dbReference type="EMBL" id="AOLZ01000073">
    <property type="protein sequence ID" value="EMA28514.1"/>
    <property type="molecule type" value="Genomic_DNA"/>
</dbReference>
<organism evidence="4 5">
    <name type="scientific">Natronobacterium lacisalsi AJ5</name>
    <dbReference type="NCBI Taxonomy" id="358396"/>
    <lineage>
        <taxon>Archaea</taxon>
        <taxon>Methanobacteriati</taxon>
        <taxon>Methanobacteriota</taxon>
        <taxon>Stenosarchaea group</taxon>
        <taxon>Halobacteria</taxon>
        <taxon>Halobacteriales</taxon>
        <taxon>Natrialbaceae</taxon>
        <taxon>Natronobacterium</taxon>
    </lineage>
</organism>
<evidence type="ECO:0000313" key="4">
    <source>
        <dbReference type="EMBL" id="EMA28514.1"/>
    </source>
</evidence>
<dbReference type="EMBL" id="CP019285">
    <property type="protein sequence ID" value="APW97961.1"/>
    <property type="molecule type" value="Genomic_DNA"/>
</dbReference>
<evidence type="ECO:0000256" key="2">
    <source>
        <dbReference type="SAM" id="Phobius"/>
    </source>
</evidence>
<name>M0L7T5_NATLA</name>
<dbReference type="Proteomes" id="UP000186547">
    <property type="component" value="Chromosome"/>
</dbReference>
<keyword evidence="5" id="KW-1185">Reference proteome</keyword>
<reference evidence="3 6" key="1">
    <citation type="journal article" date="2011" name="J. Bacteriol.">
        <title>Genome sequence of Halobiforma lacisalsi AJ5, an extremely halophilic archaeon which harbors a bop gene.</title>
        <authorList>
            <person name="Jiang X."/>
            <person name="Wang S."/>
            <person name="Cheng H."/>
            <person name="Huo Y."/>
            <person name="Zhang X."/>
            <person name="Zhu X."/>
            <person name="Han X."/>
            <person name="Ni P."/>
            <person name="Wu M."/>
        </authorList>
    </citation>
    <scope>NUCLEOTIDE SEQUENCE [LARGE SCALE GENOMIC DNA]</scope>
    <source>
        <strain evidence="3 6">AJ5</strain>
    </source>
</reference>
<dbReference type="KEGG" id="hlc:CHINAEXTREME09290"/>
<keyword evidence="2" id="KW-0472">Membrane</keyword>
<feature type="compositionally biased region" description="Polar residues" evidence="1">
    <location>
        <begin position="154"/>
        <end position="165"/>
    </location>
</feature>
<keyword evidence="2" id="KW-0812">Transmembrane</keyword>
<gene>
    <name evidence="4" type="ORF">C445_17856</name>
    <name evidence="3" type="ORF">CHINAEXTREME_09290</name>
</gene>
<keyword evidence="2" id="KW-1133">Transmembrane helix</keyword>
<evidence type="ECO:0000256" key="1">
    <source>
        <dbReference type="SAM" id="MobiDB-lite"/>
    </source>
</evidence>
<protein>
    <submittedName>
        <fullName evidence="4">Uncharacterized protein</fullName>
    </submittedName>
</protein>
<reference evidence="3" key="3">
    <citation type="submission" date="2017-01" db="EMBL/GenBank/DDBJ databases">
        <authorList>
            <person name="Mah S.A."/>
            <person name="Swanson W.J."/>
            <person name="Moy G.W."/>
            <person name="Vacquier V.D."/>
        </authorList>
    </citation>
    <scope>NUCLEOTIDE SEQUENCE</scope>
    <source>
        <strain evidence="3">AJ5</strain>
    </source>
</reference>
<evidence type="ECO:0000313" key="5">
    <source>
        <dbReference type="Proteomes" id="UP000011555"/>
    </source>
</evidence>